<dbReference type="Proteomes" id="UP000624244">
    <property type="component" value="Unassembled WGS sequence"/>
</dbReference>
<name>A0A8H5ZRH8_COCSA</name>
<evidence type="ECO:0000313" key="1">
    <source>
        <dbReference type="EMBL" id="KAF5853885.1"/>
    </source>
</evidence>
<organism evidence="1 2">
    <name type="scientific">Cochliobolus sativus</name>
    <name type="common">Common root rot and spot blotch fungus</name>
    <name type="synonym">Bipolaris sorokiniana</name>
    <dbReference type="NCBI Taxonomy" id="45130"/>
    <lineage>
        <taxon>Eukaryota</taxon>
        <taxon>Fungi</taxon>
        <taxon>Dikarya</taxon>
        <taxon>Ascomycota</taxon>
        <taxon>Pezizomycotina</taxon>
        <taxon>Dothideomycetes</taxon>
        <taxon>Pleosporomycetidae</taxon>
        <taxon>Pleosporales</taxon>
        <taxon>Pleosporineae</taxon>
        <taxon>Pleosporaceae</taxon>
        <taxon>Bipolaris</taxon>
    </lineage>
</organism>
<dbReference type="AlphaFoldDB" id="A0A8H5ZRH8"/>
<gene>
    <name evidence="1" type="ORF">GGP41_006654</name>
</gene>
<comment type="caution">
    <text evidence="1">The sequence shown here is derived from an EMBL/GenBank/DDBJ whole genome shotgun (WGS) entry which is preliminary data.</text>
</comment>
<sequence length="179" mass="18434">MATTTRQTLYSIRQNWSIPPTDLHLIPPSFLAGLPPSHLSPTLLAAIHRLSTLTLGQRDRAYNLLNTYFQARMRERGSAAGQHDGGVLEVGDVEKACGSAKKMSCVGVMVEQQGRIDSVYTLDCVGNGGQGESRSAGADAGAGVFDAETTGGAGSDCYGAELCAGDDGGWGGGGDGGAE</sequence>
<protein>
    <submittedName>
        <fullName evidence="1">Uncharacterized protein</fullName>
    </submittedName>
</protein>
<dbReference type="EMBL" id="WNKQ01000001">
    <property type="protein sequence ID" value="KAF5853885.1"/>
    <property type="molecule type" value="Genomic_DNA"/>
</dbReference>
<proteinExistence type="predicted"/>
<accession>A0A8H5ZRH8</accession>
<reference evidence="1" key="1">
    <citation type="submission" date="2019-11" db="EMBL/GenBank/DDBJ databases">
        <title>Bipolaris sorokiniana Genome sequencing.</title>
        <authorList>
            <person name="Wang H."/>
        </authorList>
    </citation>
    <scope>NUCLEOTIDE SEQUENCE</scope>
</reference>
<evidence type="ECO:0000313" key="2">
    <source>
        <dbReference type="Proteomes" id="UP000624244"/>
    </source>
</evidence>